<proteinExistence type="inferred from homology"/>
<dbReference type="AlphaFoldDB" id="A0A9W7MNP4"/>
<keyword evidence="3" id="KW-0863">Zinc-finger</keyword>
<gene>
    <name evidence="6" type="ORF">HRI_004385900</name>
</gene>
<protein>
    <recommendedName>
        <fullName evidence="5">FLZ-type domain-containing protein</fullName>
    </recommendedName>
</protein>
<dbReference type="EMBL" id="BSYR01000048">
    <property type="protein sequence ID" value="GMJ07167.1"/>
    <property type="molecule type" value="Genomic_DNA"/>
</dbReference>
<dbReference type="PROSITE" id="PS51795">
    <property type="entry name" value="ZF_FLZ"/>
    <property type="match status" value="1"/>
</dbReference>
<evidence type="ECO:0000256" key="2">
    <source>
        <dbReference type="ARBA" id="ARBA00022723"/>
    </source>
</evidence>
<comment type="caution">
    <text evidence="6">The sequence shown here is derived from an EMBL/GenBank/DDBJ whole genome shotgun (WGS) entry which is preliminary data.</text>
</comment>
<reference evidence="6" key="1">
    <citation type="submission" date="2023-05" db="EMBL/GenBank/DDBJ databases">
        <title>Genome and transcriptome analyses reveal genes involved in the formation of fine ridges on petal epidermal cells in Hibiscus trionum.</title>
        <authorList>
            <person name="Koshimizu S."/>
            <person name="Masuda S."/>
            <person name="Ishii T."/>
            <person name="Shirasu K."/>
            <person name="Hoshino A."/>
            <person name="Arita M."/>
        </authorList>
    </citation>
    <scope>NUCLEOTIDE SEQUENCE</scope>
    <source>
        <strain evidence="6">Hamamatsu line</strain>
    </source>
</reference>
<evidence type="ECO:0000256" key="4">
    <source>
        <dbReference type="PROSITE-ProRule" id="PRU01131"/>
    </source>
</evidence>
<dbReference type="InterPro" id="IPR007650">
    <property type="entry name" value="Zf-FLZ_dom"/>
</dbReference>
<evidence type="ECO:0000259" key="5">
    <source>
        <dbReference type="PROSITE" id="PS51795"/>
    </source>
</evidence>
<evidence type="ECO:0000256" key="1">
    <source>
        <dbReference type="ARBA" id="ARBA00009374"/>
    </source>
</evidence>
<dbReference type="GO" id="GO:0008270">
    <property type="term" value="F:zinc ion binding"/>
    <property type="evidence" value="ECO:0007669"/>
    <property type="project" value="UniProtKB-KW"/>
</dbReference>
<keyword evidence="7" id="KW-1185">Reference proteome</keyword>
<feature type="domain" description="FLZ-type" evidence="5">
    <location>
        <begin position="127"/>
        <end position="170"/>
    </location>
</feature>
<keyword evidence="2" id="KW-0479">Metal-binding</keyword>
<evidence type="ECO:0000313" key="6">
    <source>
        <dbReference type="EMBL" id="GMJ07167.1"/>
    </source>
</evidence>
<comment type="similarity">
    <text evidence="1">Belongs to the FLZ family.</text>
</comment>
<dbReference type="PANTHER" id="PTHR47208:SF1">
    <property type="entry name" value="OS02G0174800 PROTEIN"/>
    <property type="match status" value="1"/>
</dbReference>
<dbReference type="InterPro" id="IPR044604">
    <property type="entry name" value="FLZ12/13/14"/>
</dbReference>
<name>A0A9W7MNP4_HIBTR</name>
<evidence type="ECO:0000313" key="7">
    <source>
        <dbReference type="Proteomes" id="UP001165190"/>
    </source>
</evidence>
<dbReference type="Pfam" id="PF04570">
    <property type="entry name" value="zf-FLZ"/>
    <property type="match status" value="1"/>
</dbReference>
<dbReference type="Proteomes" id="UP001165190">
    <property type="component" value="Unassembled WGS sequence"/>
</dbReference>
<feature type="zinc finger region" description="FLZ-type" evidence="4">
    <location>
        <begin position="127"/>
        <end position="170"/>
    </location>
</feature>
<evidence type="ECO:0000256" key="3">
    <source>
        <dbReference type="ARBA" id="ARBA00022771"/>
    </source>
</evidence>
<dbReference type="PANTHER" id="PTHR47208">
    <property type="entry name" value="OS02G0174800 PROTEIN"/>
    <property type="match status" value="1"/>
</dbReference>
<dbReference type="OrthoDB" id="828272at2759"/>
<accession>A0A9W7MNP4</accession>
<organism evidence="6 7">
    <name type="scientific">Hibiscus trionum</name>
    <name type="common">Flower of an hour</name>
    <dbReference type="NCBI Taxonomy" id="183268"/>
    <lineage>
        <taxon>Eukaryota</taxon>
        <taxon>Viridiplantae</taxon>
        <taxon>Streptophyta</taxon>
        <taxon>Embryophyta</taxon>
        <taxon>Tracheophyta</taxon>
        <taxon>Spermatophyta</taxon>
        <taxon>Magnoliopsida</taxon>
        <taxon>eudicotyledons</taxon>
        <taxon>Gunneridae</taxon>
        <taxon>Pentapetalae</taxon>
        <taxon>rosids</taxon>
        <taxon>malvids</taxon>
        <taxon>Malvales</taxon>
        <taxon>Malvaceae</taxon>
        <taxon>Malvoideae</taxon>
        <taxon>Hibiscus</taxon>
    </lineage>
</organism>
<sequence>MENFAGKKRPTINLNPFTTFSPTKSPRNFQDGVVGLGIVVAMTDETHTRQPICFAPSPRSTAAVPIVPSVKPAPISRGGFNSENSDEYSQNPSCAISHFGDNSNNCKAVTASSSVVGQFKREFWGDDFLTYCHLCKKELHGLDIFMYRGEKAFCSEECRDKQITNDDNHKQICGAEARKGKPLDCSESAPHCSSPQVLFAVVAAA</sequence>
<keyword evidence="3" id="KW-0862">Zinc</keyword>